<dbReference type="AlphaFoldDB" id="A0A182JT94"/>
<evidence type="ECO:0000313" key="8">
    <source>
        <dbReference type="EnsemblMetazoa" id="ACHR001726-PA"/>
    </source>
</evidence>
<dbReference type="Proteomes" id="UP000075881">
    <property type="component" value="Unassembled WGS sequence"/>
</dbReference>
<dbReference type="SUPFAM" id="SSF63748">
    <property type="entry name" value="Tudor/PWWP/MBT"/>
    <property type="match status" value="1"/>
</dbReference>
<evidence type="ECO:0000256" key="3">
    <source>
        <dbReference type="ARBA" id="ARBA00022741"/>
    </source>
</evidence>
<evidence type="ECO:0000313" key="9">
    <source>
        <dbReference type="Proteomes" id="UP000075881"/>
    </source>
</evidence>
<sequence>MSEENNVIRITRYINPHNFYYKPLIAFLPDHEQTQFAVALNQYCETTYGELYRTVRKPQAWEIKKPGTLVALRSVQLERWIRCVVEETFMDLNEDIWYQLWAIDEGIAVKSDPKYVRPLPEVFAKEPAHAKRGALINVVPSDTRFDYVQNEQLQEPSSQWCPGIVTILEQCLEEAVSVTMVDKAKLILQSETIHFGELYVTSQNNTSGNVTNLLRAACPKQIIVTPAAGFIKAFVKLQKRDRKRFYNNEGLFDKHIVNNVLQTFSRNNLPHNHHQERAMGMNTELSQKVQEWLRRNQEECLAVLQEHKTNELQPKVPEIINIAAESVMRYQQKDHELSTTVQLNTSKAQDGIEAPADPSAERLDYTVKHAALCSKPSSILLNVKRHKARLLLKNATSAE</sequence>
<dbReference type="EnsemblMetazoa" id="ACHR001726-RA">
    <property type="protein sequence ID" value="ACHR001726-PA"/>
    <property type="gene ID" value="ACHR001726"/>
</dbReference>
<evidence type="ECO:0000256" key="4">
    <source>
        <dbReference type="ARBA" id="ARBA00022801"/>
    </source>
</evidence>
<comment type="catalytic activity">
    <reaction evidence="7">
        <text>ATP + H2O = ADP + phosphate + H(+)</text>
        <dbReference type="Rhea" id="RHEA:13065"/>
        <dbReference type="ChEBI" id="CHEBI:15377"/>
        <dbReference type="ChEBI" id="CHEBI:15378"/>
        <dbReference type="ChEBI" id="CHEBI:30616"/>
        <dbReference type="ChEBI" id="CHEBI:43474"/>
        <dbReference type="ChEBI" id="CHEBI:456216"/>
        <dbReference type="EC" id="3.6.4.13"/>
    </reaction>
</comment>
<dbReference type="GO" id="GO:0042078">
    <property type="term" value="P:germ-line stem cell division"/>
    <property type="evidence" value="ECO:0007669"/>
    <property type="project" value="TreeGrafter"/>
</dbReference>
<dbReference type="InterPro" id="IPR035437">
    <property type="entry name" value="SNase_OB-fold_sf"/>
</dbReference>
<accession>A0A182JT94</accession>
<dbReference type="Gene3D" id="2.30.30.140">
    <property type="match status" value="1"/>
</dbReference>
<evidence type="ECO:0000256" key="1">
    <source>
        <dbReference type="ARBA" id="ARBA00012552"/>
    </source>
</evidence>
<evidence type="ECO:0000256" key="7">
    <source>
        <dbReference type="ARBA" id="ARBA00047984"/>
    </source>
</evidence>
<dbReference type="PANTHER" id="PTHR22655:SF2">
    <property type="entry name" value="ATP-DEPENDENT RNA HELICASE TDRD12-RELATED"/>
    <property type="match status" value="1"/>
</dbReference>
<keyword evidence="6" id="KW-0067">ATP-binding</keyword>
<keyword evidence="9" id="KW-1185">Reference proteome</keyword>
<evidence type="ECO:0000256" key="2">
    <source>
        <dbReference type="ARBA" id="ARBA00022737"/>
    </source>
</evidence>
<dbReference type="GO" id="GO:0016787">
    <property type="term" value="F:hydrolase activity"/>
    <property type="evidence" value="ECO:0007669"/>
    <property type="project" value="UniProtKB-KW"/>
</dbReference>
<dbReference type="STRING" id="43041.A0A182JT94"/>
<reference evidence="9" key="1">
    <citation type="submission" date="2013-03" db="EMBL/GenBank/DDBJ databases">
        <title>The Genome Sequence of Anopheles christyi ACHKN1017.</title>
        <authorList>
            <consortium name="The Broad Institute Genomics Platform"/>
            <person name="Neafsey D.E."/>
            <person name="Besansky N."/>
            <person name="Walker B."/>
            <person name="Young S.K."/>
            <person name="Zeng Q."/>
            <person name="Gargeya S."/>
            <person name="Fitzgerald M."/>
            <person name="Haas B."/>
            <person name="Abouelleil A."/>
            <person name="Allen A.W."/>
            <person name="Alvarado L."/>
            <person name="Arachchi H.M."/>
            <person name="Berlin A.M."/>
            <person name="Chapman S.B."/>
            <person name="Gainer-Dewar J."/>
            <person name="Goldberg J."/>
            <person name="Griggs A."/>
            <person name="Gujja S."/>
            <person name="Hansen M."/>
            <person name="Howarth C."/>
            <person name="Imamovic A."/>
            <person name="Ireland A."/>
            <person name="Larimer J."/>
            <person name="McCowan C."/>
            <person name="Murphy C."/>
            <person name="Pearson M."/>
            <person name="Poon T.W."/>
            <person name="Priest M."/>
            <person name="Roberts A."/>
            <person name="Saif S."/>
            <person name="Shea T."/>
            <person name="Sisk P."/>
            <person name="Sykes S."/>
            <person name="Wortman J."/>
            <person name="Nusbaum C."/>
            <person name="Birren B."/>
        </authorList>
    </citation>
    <scope>NUCLEOTIDE SEQUENCE [LARGE SCALE GENOMIC DNA]</scope>
    <source>
        <strain evidence="9">ACHKN1017</strain>
    </source>
</reference>
<protein>
    <recommendedName>
        <fullName evidence="1">RNA helicase</fullName>
        <ecNumber evidence="1">3.6.4.13</ecNumber>
    </recommendedName>
</protein>
<name>A0A182JT94_9DIPT</name>
<dbReference type="EC" id="3.6.4.13" evidence="1"/>
<keyword evidence="5" id="KW-0347">Helicase</keyword>
<keyword evidence="3" id="KW-0547">Nucleotide-binding</keyword>
<organism evidence="8 9">
    <name type="scientific">Anopheles christyi</name>
    <dbReference type="NCBI Taxonomy" id="43041"/>
    <lineage>
        <taxon>Eukaryota</taxon>
        <taxon>Metazoa</taxon>
        <taxon>Ecdysozoa</taxon>
        <taxon>Arthropoda</taxon>
        <taxon>Hexapoda</taxon>
        <taxon>Insecta</taxon>
        <taxon>Pterygota</taxon>
        <taxon>Neoptera</taxon>
        <taxon>Endopterygota</taxon>
        <taxon>Diptera</taxon>
        <taxon>Nematocera</taxon>
        <taxon>Culicoidea</taxon>
        <taxon>Culicidae</taxon>
        <taxon>Anophelinae</taxon>
        <taxon>Anopheles</taxon>
    </lineage>
</organism>
<proteinExistence type="predicted"/>
<keyword evidence="2" id="KW-0677">Repeat</keyword>
<dbReference type="GO" id="GO:0003724">
    <property type="term" value="F:RNA helicase activity"/>
    <property type="evidence" value="ECO:0007669"/>
    <property type="project" value="UniProtKB-EC"/>
</dbReference>
<evidence type="ECO:0000256" key="6">
    <source>
        <dbReference type="ARBA" id="ARBA00022840"/>
    </source>
</evidence>
<keyword evidence="4" id="KW-0378">Hydrolase</keyword>
<dbReference type="PANTHER" id="PTHR22655">
    <property type="entry name" value="ATP-DEPENDENT RNA HELICASE TDRD12-RELATED"/>
    <property type="match status" value="1"/>
</dbReference>
<dbReference type="GO" id="GO:0005524">
    <property type="term" value="F:ATP binding"/>
    <property type="evidence" value="ECO:0007669"/>
    <property type="project" value="UniProtKB-KW"/>
</dbReference>
<dbReference type="Gene3D" id="2.40.50.90">
    <property type="match status" value="1"/>
</dbReference>
<dbReference type="VEuPathDB" id="VectorBase:ACHR001726"/>
<reference evidence="8" key="2">
    <citation type="submission" date="2020-05" db="UniProtKB">
        <authorList>
            <consortium name="EnsemblMetazoa"/>
        </authorList>
    </citation>
    <scope>IDENTIFICATION</scope>
    <source>
        <strain evidence="8">ACHKN1017</strain>
    </source>
</reference>
<evidence type="ECO:0000256" key="5">
    <source>
        <dbReference type="ARBA" id="ARBA00022806"/>
    </source>
</evidence>